<evidence type="ECO:0000313" key="5">
    <source>
        <dbReference type="Proteomes" id="UP001516023"/>
    </source>
</evidence>
<keyword evidence="5" id="KW-1185">Reference proteome</keyword>
<dbReference type="SUPFAM" id="SSF52402">
    <property type="entry name" value="Adenine nucleotide alpha hydrolases-like"/>
    <property type="match status" value="1"/>
</dbReference>
<comment type="caution">
    <text evidence="4">The sequence shown here is derived from an EMBL/GenBank/DDBJ whole genome shotgun (WGS) entry which is preliminary data.</text>
</comment>
<dbReference type="AlphaFoldDB" id="A0ABD3PUB6"/>
<evidence type="ECO:0000256" key="2">
    <source>
        <dbReference type="ARBA" id="ARBA00022840"/>
    </source>
</evidence>
<protein>
    <recommendedName>
        <fullName evidence="3">Asparagine synthetase domain-containing protein</fullName>
    </recommendedName>
</protein>
<dbReference type="InterPro" id="IPR001962">
    <property type="entry name" value="Asn_synthase"/>
</dbReference>
<dbReference type="Proteomes" id="UP001516023">
    <property type="component" value="Unassembled WGS sequence"/>
</dbReference>
<dbReference type="PANTHER" id="PTHR11772">
    <property type="entry name" value="ASPARAGINE SYNTHETASE"/>
    <property type="match status" value="1"/>
</dbReference>
<dbReference type="GO" id="GO:0005524">
    <property type="term" value="F:ATP binding"/>
    <property type="evidence" value="ECO:0007669"/>
    <property type="project" value="UniProtKB-KW"/>
</dbReference>
<name>A0ABD3PUB6_9STRA</name>
<organism evidence="4 5">
    <name type="scientific">Cyclotella cryptica</name>
    <dbReference type="NCBI Taxonomy" id="29204"/>
    <lineage>
        <taxon>Eukaryota</taxon>
        <taxon>Sar</taxon>
        <taxon>Stramenopiles</taxon>
        <taxon>Ochrophyta</taxon>
        <taxon>Bacillariophyta</taxon>
        <taxon>Coscinodiscophyceae</taxon>
        <taxon>Thalassiosirophycidae</taxon>
        <taxon>Stephanodiscales</taxon>
        <taxon>Stephanodiscaceae</taxon>
        <taxon>Cyclotella</taxon>
    </lineage>
</organism>
<evidence type="ECO:0000259" key="3">
    <source>
        <dbReference type="Pfam" id="PF00733"/>
    </source>
</evidence>
<dbReference type="EMBL" id="JABMIG020000110">
    <property type="protein sequence ID" value="KAL3791740.1"/>
    <property type="molecule type" value="Genomic_DNA"/>
</dbReference>
<proteinExistence type="predicted"/>
<dbReference type="CDD" id="cd01991">
    <property type="entry name" value="Asn_synthase_B_C"/>
    <property type="match status" value="1"/>
</dbReference>
<keyword evidence="2" id="KW-0067">ATP-binding</keyword>
<dbReference type="Gene3D" id="3.40.50.620">
    <property type="entry name" value="HUPs"/>
    <property type="match status" value="1"/>
</dbReference>
<dbReference type="PANTHER" id="PTHR11772:SF46">
    <property type="entry name" value="ASPARAGINE SYNTHETASE DOMAIN-CONTAINING PROTEIN"/>
    <property type="match status" value="1"/>
</dbReference>
<keyword evidence="1" id="KW-0547">Nucleotide-binding</keyword>
<evidence type="ECO:0000256" key="1">
    <source>
        <dbReference type="ARBA" id="ARBA00022741"/>
    </source>
</evidence>
<feature type="domain" description="Asparagine synthetase" evidence="3">
    <location>
        <begin position="40"/>
        <end position="159"/>
    </location>
</feature>
<gene>
    <name evidence="4" type="ORF">HJC23_007507</name>
</gene>
<dbReference type="InterPro" id="IPR014729">
    <property type="entry name" value="Rossmann-like_a/b/a_fold"/>
</dbReference>
<dbReference type="InterPro" id="IPR050795">
    <property type="entry name" value="Asn_Synthetase"/>
</dbReference>
<evidence type="ECO:0000313" key="4">
    <source>
        <dbReference type="EMBL" id="KAL3791740.1"/>
    </source>
</evidence>
<reference evidence="4 5" key="1">
    <citation type="journal article" date="2020" name="G3 (Bethesda)">
        <title>Improved Reference Genome for Cyclotella cryptica CCMP332, a Model for Cell Wall Morphogenesis, Salinity Adaptation, and Lipid Production in Diatoms (Bacillariophyta).</title>
        <authorList>
            <person name="Roberts W.R."/>
            <person name="Downey K.M."/>
            <person name="Ruck E.C."/>
            <person name="Traller J.C."/>
            <person name="Alverson A.J."/>
        </authorList>
    </citation>
    <scope>NUCLEOTIDE SEQUENCE [LARGE SCALE GENOMIC DNA]</scope>
    <source>
        <strain evidence="4 5">CCMP332</strain>
    </source>
</reference>
<dbReference type="Pfam" id="PF00733">
    <property type="entry name" value="Asn_synthase"/>
    <property type="match status" value="1"/>
</dbReference>
<sequence length="380" mass="42593">MTGSNNNATDKLQEFRIIFESALSSIHKRTGGESTTPQRCIILSGGVDTCAIMAASKRIGMSYAAALTVVTGDNSPDLGFSAACAQEYGLTHHIIRLSAEELVSQFLPDVVKQLKIYNGMLIRNSLVIAAVFKRASELGFTDAVVGDGADELFGGYSFMWGSAEDPTEWKNKRDAMCAHWTFSTEELASMYNMRQHSPYMEPQLVDWAIANTERHDCIGDRPIRLFYGEDTQDHTTGKIILREAYETVSSWRRKDPIEVGSGATVIGHDAYWKNHISDQDFEQEVAELQNRGYQIHNKEQLANFREFKKCFGLDGQNGADIKRLLIGQGCVDCCFDIGDKMFCHMCGAYPAQRSKAETHYYDNDLRKLVAKEETTQKARE</sequence>
<accession>A0ABD3PUB6</accession>